<accession>A0ABQ0C6E3</accession>
<dbReference type="PIRSF" id="PIRSF002583">
    <property type="entry name" value="Hsp90"/>
    <property type="match status" value="1"/>
</dbReference>
<evidence type="ECO:0000256" key="3">
    <source>
        <dbReference type="ARBA" id="ARBA00022840"/>
    </source>
</evidence>
<feature type="region of interest" description="Disordered" evidence="6">
    <location>
        <begin position="220"/>
        <end position="240"/>
    </location>
</feature>
<gene>
    <name evidence="5 8" type="primary">htpG</name>
    <name evidence="8" type="ORF">SIID45300_00766</name>
</gene>
<dbReference type="NCBIfam" id="NF003555">
    <property type="entry name" value="PRK05218.1"/>
    <property type="match status" value="1"/>
</dbReference>
<dbReference type="Gene3D" id="3.30.230.80">
    <property type="match status" value="1"/>
</dbReference>
<dbReference type="PRINTS" id="PR00775">
    <property type="entry name" value="HEATSHOCK90"/>
</dbReference>
<evidence type="ECO:0000256" key="4">
    <source>
        <dbReference type="ARBA" id="ARBA00023186"/>
    </source>
</evidence>
<evidence type="ECO:0000313" key="8">
    <source>
        <dbReference type="EMBL" id="GAB0056458.1"/>
    </source>
</evidence>
<dbReference type="InterPro" id="IPR001404">
    <property type="entry name" value="Hsp90_fam"/>
</dbReference>
<dbReference type="EMBL" id="BAAFGK010000002">
    <property type="protein sequence ID" value="GAB0056458.1"/>
    <property type="molecule type" value="Genomic_DNA"/>
</dbReference>
<feature type="domain" description="Histidine kinase/HSP90-like ATPase" evidence="7">
    <location>
        <begin position="30"/>
        <end position="187"/>
    </location>
</feature>
<evidence type="ECO:0000256" key="5">
    <source>
        <dbReference type="HAMAP-Rule" id="MF_00505"/>
    </source>
</evidence>
<proteinExistence type="inferred from homology"/>
<dbReference type="Gene3D" id="1.20.120.790">
    <property type="entry name" value="Heat shock protein 90, C-terminal domain"/>
    <property type="match status" value="1"/>
</dbReference>
<dbReference type="Gene3D" id="3.30.565.10">
    <property type="entry name" value="Histidine kinase-like ATPase, C-terminal domain"/>
    <property type="match status" value="1"/>
</dbReference>
<dbReference type="Gene3D" id="3.40.50.11260">
    <property type="match status" value="1"/>
</dbReference>
<comment type="similarity">
    <text evidence="1 5">Belongs to the heat shock protein 90 family.</text>
</comment>
<evidence type="ECO:0000256" key="6">
    <source>
        <dbReference type="SAM" id="MobiDB-lite"/>
    </source>
</evidence>
<evidence type="ECO:0000313" key="9">
    <source>
        <dbReference type="Proteomes" id="UP001628193"/>
    </source>
</evidence>
<reference evidence="8 9" key="1">
    <citation type="submission" date="2024-09" db="EMBL/GenBank/DDBJ databases">
        <title>Draft genome sequence of Candidatus Magnetaquicoccaceae bacterium FCR-1.</title>
        <authorList>
            <person name="Shimoshige H."/>
            <person name="Shimamura S."/>
            <person name="Taoka A."/>
            <person name="Kobayashi H."/>
            <person name="Maekawa T."/>
        </authorList>
    </citation>
    <scope>NUCLEOTIDE SEQUENCE [LARGE SCALE GENOMIC DNA]</scope>
    <source>
        <strain evidence="8 9">FCR-1</strain>
    </source>
</reference>
<dbReference type="PROSITE" id="PS00298">
    <property type="entry name" value="HSP90"/>
    <property type="match status" value="1"/>
</dbReference>
<comment type="subcellular location">
    <subcellularLocation>
        <location evidence="5">Cytoplasm</location>
    </subcellularLocation>
</comment>
<dbReference type="SUPFAM" id="SSF110942">
    <property type="entry name" value="HSP90 C-terminal domain"/>
    <property type="match status" value="1"/>
</dbReference>
<dbReference type="Pfam" id="PF00183">
    <property type="entry name" value="HSP90"/>
    <property type="match status" value="1"/>
</dbReference>
<comment type="caution">
    <text evidence="5">Lacks conserved residue(s) required for the propagation of feature annotation.</text>
</comment>
<keyword evidence="5" id="KW-0346">Stress response</keyword>
<evidence type="ECO:0000256" key="2">
    <source>
        <dbReference type="ARBA" id="ARBA00022741"/>
    </source>
</evidence>
<sequence>MSTLEGKQTRAFQTEVRQLLDLMIHSLYSNKEIFLRELISNASDAADKLRFEAIANDGLYEGDAEVAIRITFDKEANTLTISDNGIGMSAEEVEANIGTIARSGTREFLQSLQADQAKDANLIGQFGVGFYSAFIVADRVTLLTRRAGLSSGEAVRWESAGDGVYTLENIDKPARGTDVILHLKAEEKDFLDDWRLRSTVRKFSDHVPWPILMLQSKGFEPEEEEAGEETKPESDDTPQWDTVNKASALWTRAKSEITEEEYNAFYKHVGHDFEEPLAHIHARLEGKYEYTVLLYVPKRAPYDLWDRDRKHGVKLYVRRVFIMEGAEDLMPRYLRFVRGVVDSTDLPLNVSREILQKNPAVDAIKKGMTGKIFSLLEDLAKNDAEKYQTFWDTFGVVLKEGVIEDFAHRERVAKLLRFSSTHADSKVQDVSLEAYVSRMREKQKAIYFVNGESFEAARHHPHLEVFRKKGIEVLLLSDRVDEWLVTHLHEFDGKPLQSVAKGGLDLGELEDEADKQELEKQQGEFKDLLERVQKGLGEQVKEVRITNRLTDSPSCLVSGEHDLSASMERILREAGQKTPDTKRTLELNPSHPLVGRLKGETNDQRFDDLSHVLFAQALLSEGGQLEDPAEFVRRLNGLLLG</sequence>
<dbReference type="Pfam" id="PF13589">
    <property type="entry name" value="HATPase_c_3"/>
    <property type="match status" value="1"/>
</dbReference>
<dbReference type="CDD" id="cd16927">
    <property type="entry name" value="HATPase_Hsp90-like"/>
    <property type="match status" value="1"/>
</dbReference>
<evidence type="ECO:0000259" key="7">
    <source>
        <dbReference type="SMART" id="SM00387"/>
    </source>
</evidence>
<dbReference type="SMART" id="SM00387">
    <property type="entry name" value="HATPase_c"/>
    <property type="match status" value="1"/>
</dbReference>
<comment type="subunit">
    <text evidence="5">Homodimer.</text>
</comment>
<dbReference type="InterPro" id="IPR037196">
    <property type="entry name" value="HSP90_C"/>
</dbReference>
<name>A0ABQ0C6E3_9PROT</name>
<dbReference type="InterPro" id="IPR020568">
    <property type="entry name" value="Ribosomal_Su5_D2-typ_SF"/>
</dbReference>
<comment type="function">
    <text evidence="5">Molecular chaperone. Has ATPase activity.</text>
</comment>
<feature type="region of interest" description="C" evidence="5">
    <location>
        <begin position="570"/>
        <end position="641"/>
    </location>
</feature>
<dbReference type="InterPro" id="IPR020575">
    <property type="entry name" value="Hsp90_N"/>
</dbReference>
<comment type="caution">
    <text evidence="8">The sequence shown here is derived from an EMBL/GenBank/DDBJ whole genome shotgun (WGS) entry which is preliminary data.</text>
</comment>
<keyword evidence="3 5" id="KW-0067">ATP-binding</keyword>
<protein>
    <recommendedName>
        <fullName evidence="5">Chaperone protein HtpG</fullName>
    </recommendedName>
    <alternativeName>
        <fullName evidence="5">Heat shock protein HtpG</fullName>
    </alternativeName>
    <alternativeName>
        <fullName evidence="5">High temperature protein G</fullName>
    </alternativeName>
</protein>
<evidence type="ECO:0000256" key="1">
    <source>
        <dbReference type="ARBA" id="ARBA00008239"/>
    </source>
</evidence>
<organism evidence="8 9">
    <name type="scientific">Candidatus Magnetaquiglobus chichijimensis</name>
    <dbReference type="NCBI Taxonomy" id="3141448"/>
    <lineage>
        <taxon>Bacteria</taxon>
        <taxon>Pseudomonadati</taxon>
        <taxon>Pseudomonadota</taxon>
        <taxon>Magnetococcia</taxon>
        <taxon>Magnetococcales</taxon>
        <taxon>Candidatus Magnetaquicoccaceae</taxon>
        <taxon>Candidatus Magnetaquiglobus</taxon>
    </lineage>
</organism>
<keyword evidence="2 5" id="KW-0547">Nucleotide-binding</keyword>
<dbReference type="InterPro" id="IPR003594">
    <property type="entry name" value="HATPase_dom"/>
</dbReference>
<dbReference type="Proteomes" id="UP001628193">
    <property type="component" value="Unassembled WGS sequence"/>
</dbReference>
<dbReference type="InterPro" id="IPR019805">
    <property type="entry name" value="Heat_shock_protein_90_CS"/>
</dbReference>
<dbReference type="PANTHER" id="PTHR11528">
    <property type="entry name" value="HEAT SHOCK PROTEIN 90 FAMILY MEMBER"/>
    <property type="match status" value="1"/>
</dbReference>
<dbReference type="SUPFAM" id="SSF55874">
    <property type="entry name" value="ATPase domain of HSP90 chaperone/DNA topoisomerase II/histidine kinase"/>
    <property type="match status" value="1"/>
</dbReference>
<dbReference type="InterPro" id="IPR036890">
    <property type="entry name" value="HATPase_C_sf"/>
</dbReference>
<keyword evidence="9" id="KW-1185">Reference proteome</keyword>
<keyword evidence="4 5" id="KW-0143">Chaperone</keyword>
<dbReference type="SUPFAM" id="SSF54211">
    <property type="entry name" value="Ribosomal protein S5 domain 2-like"/>
    <property type="match status" value="1"/>
</dbReference>
<feature type="region of interest" description="A; substrate-binding" evidence="5">
    <location>
        <begin position="1"/>
        <end position="352"/>
    </location>
</feature>
<dbReference type="HAMAP" id="MF_00505">
    <property type="entry name" value="HSP90"/>
    <property type="match status" value="1"/>
</dbReference>
<keyword evidence="5" id="KW-0963">Cytoplasm</keyword>
<dbReference type="RefSeq" id="WP_420904166.1">
    <property type="nucleotide sequence ID" value="NZ_BAAFGK010000002.1"/>
</dbReference>